<dbReference type="AlphaFoldDB" id="A0A2V5L1D9"/>
<organism evidence="7 8">
    <name type="scientific">Arthrobacter livingstonensis</name>
    <dbReference type="NCBI Taxonomy" id="670078"/>
    <lineage>
        <taxon>Bacteria</taxon>
        <taxon>Bacillati</taxon>
        <taxon>Actinomycetota</taxon>
        <taxon>Actinomycetes</taxon>
        <taxon>Micrococcales</taxon>
        <taxon>Micrococcaceae</taxon>
        <taxon>Arthrobacter</taxon>
    </lineage>
</organism>
<gene>
    <name evidence="7" type="ORF">CVV68_20100</name>
</gene>
<comment type="similarity">
    <text evidence="2">Belongs to the purine-cytosine permease (2.A.39) family.</text>
</comment>
<keyword evidence="4 6" id="KW-1133">Transmembrane helix</keyword>
<feature type="transmembrane region" description="Helical" evidence="6">
    <location>
        <begin position="461"/>
        <end position="481"/>
    </location>
</feature>
<comment type="caution">
    <text evidence="7">The sequence shown here is derived from an EMBL/GenBank/DDBJ whole genome shotgun (WGS) entry which is preliminary data.</text>
</comment>
<evidence type="ECO:0000313" key="8">
    <source>
        <dbReference type="Proteomes" id="UP000247832"/>
    </source>
</evidence>
<protein>
    <submittedName>
        <fullName evidence="7">Nitrate reductase</fullName>
    </submittedName>
</protein>
<dbReference type="EMBL" id="QJVD01000034">
    <property type="protein sequence ID" value="PYI64945.1"/>
    <property type="molecule type" value="Genomic_DNA"/>
</dbReference>
<evidence type="ECO:0000256" key="3">
    <source>
        <dbReference type="ARBA" id="ARBA00022692"/>
    </source>
</evidence>
<evidence type="ECO:0000256" key="1">
    <source>
        <dbReference type="ARBA" id="ARBA00004141"/>
    </source>
</evidence>
<evidence type="ECO:0000313" key="7">
    <source>
        <dbReference type="EMBL" id="PYI64945.1"/>
    </source>
</evidence>
<dbReference type="OrthoDB" id="6083029at2"/>
<keyword evidence="5 6" id="KW-0472">Membrane</keyword>
<feature type="transmembrane region" description="Helical" evidence="6">
    <location>
        <begin position="341"/>
        <end position="372"/>
    </location>
</feature>
<feature type="transmembrane region" description="Helical" evidence="6">
    <location>
        <begin position="100"/>
        <end position="127"/>
    </location>
</feature>
<feature type="transmembrane region" description="Helical" evidence="6">
    <location>
        <begin position="259"/>
        <end position="279"/>
    </location>
</feature>
<sequence>MNARTPNGRDPATTPVATTQLAATHLKTEADEEARLPYETPEGYTLSATLFNQDLAPTQKKGRRWSSYSIFTLWANDVHSLGNYAFAIGLFALGLGGWQILLALGIGAVLLFGLLNFSGFMGVRTGVPFPVMSRISFGIKGAQVSSLLRGGVAIVWFGVQTFLASVVFRVMLVAVFPSLHELDKDLILGLSALGWLTFIALWIVQVIIVSYGMDMIRKYEAFAGPIILVTMASIAIWMFTRAGGSIAWTTHNALTGGEMWRTIFAGGALWVAIYGTFVLNFCDFTRSAKSEKSIVRGNFWGIPINMLLFGAIVVVMAGAQFKIDGTVIESPADVVHLIPNTFLLVVACLALLILTVAVNLMANVVAPVYALTNLFPRHLNFRKAAIISATIGLVILPWNLYNNPVVIVYFLGGLGGLLGPLFGVIMADYWLLRRGKVNVPHLYTTAEGGSYHYRRGVNPKAIIALLPAGVVALTIAFVPAFHELSSFSWFFGAGIAAITYYWITDRNQSFTEASGEPIAVASTH</sequence>
<evidence type="ECO:0000256" key="2">
    <source>
        <dbReference type="ARBA" id="ARBA00008974"/>
    </source>
</evidence>
<dbReference type="Pfam" id="PF02133">
    <property type="entry name" value="Transp_cyt_pur"/>
    <property type="match status" value="1"/>
</dbReference>
<dbReference type="InterPro" id="IPR045225">
    <property type="entry name" value="Uracil/uridine/allantoin_perm"/>
</dbReference>
<dbReference type="GO" id="GO:0015205">
    <property type="term" value="F:nucleobase transmembrane transporter activity"/>
    <property type="evidence" value="ECO:0007669"/>
    <property type="project" value="TreeGrafter"/>
</dbReference>
<reference evidence="7 8" key="1">
    <citation type="submission" date="2018-05" db="EMBL/GenBank/DDBJ databases">
        <title>Genetic diversity of glacier-inhabiting Cryobacterium bacteria in China and description of Cryobacterium mengkeensis sp. nov. and Arthrobacter glacialis sp. nov.</title>
        <authorList>
            <person name="Liu Q."/>
            <person name="Xin Y.-H."/>
        </authorList>
    </citation>
    <scope>NUCLEOTIDE SEQUENCE [LARGE SCALE GENOMIC DNA]</scope>
    <source>
        <strain evidence="7 8">LI2</strain>
    </source>
</reference>
<feature type="transmembrane region" description="Helical" evidence="6">
    <location>
        <begin position="221"/>
        <end position="239"/>
    </location>
</feature>
<dbReference type="Gene3D" id="1.10.4160.10">
    <property type="entry name" value="Hydantoin permease"/>
    <property type="match status" value="1"/>
</dbReference>
<name>A0A2V5L1D9_9MICC</name>
<dbReference type="RefSeq" id="WP_110502784.1">
    <property type="nucleotide sequence ID" value="NZ_QJVD01000034.1"/>
</dbReference>
<dbReference type="CDD" id="cd11555">
    <property type="entry name" value="SLC-NCS1sbd_u1"/>
    <property type="match status" value="1"/>
</dbReference>
<comment type="subcellular location">
    <subcellularLocation>
        <location evidence="1">Membrane</location>
        <topology evidence="1">Multi-pass membrane protein</topology>
    </subcellularLocation>
</comment>
<feature type="transmembrane region" description="Helical" evidence="6">
    <location>
        <begin position="186"/>
        <end position="209"/>
    </location>
</feature>
<accession>A0A2V5L1D9</accession>
<feature type="transmembrane region" description="Helical" evidence="6">
    <location>
        <begin position="299"/>
        <end position="321"/>
    </location>
</feature>
<dbReference type="GO" id="GO:0005886">
    <property type="term" value="C:plasma membrane"/>
    <property type="evidence" value="ECO:0007669"/>
    <property type="project" value="TreeGrafter"/>
</dbReference>
<feature type="transmembrane region" description="Helical" evidence="6">
    <location>
        <begin position="487"/>
        <end position="503"/>
    </location>
</feature>
<feature type="transmembrane region" description="Helical" evidence="6">
    <location>
        <begin position="384"/>
        <end position="401"/>
    </location>
</feature>
<evidence type="ECO:0000256" key="4">
    <source>
        <dbReference type="ARBA" id="ARBA00022989"/>
    </source>
</evidence>
<keyword evidence="3 6" id="KW-0812">Transmembrane</keyword>
<dbReference type="InterPro" id="IPR001248">
    <property type="entry name" value="Pur-cyt_permease"/>
</dbReference>
<dbReference type="PANTHER" id="PTHR30618">
    <property type="entry name" value="NCS1 FAMILY PURINE/PYRIMIDINE TRANSPORTER"/>
    <property type="match status" value="1"/>
</dbReference>
<feature type="transmembrane region" description="Helical" evidence="6">
    <location>
        <begin position="70"/>
        <end position="94"/>
    </location>
</feature>
<proteinExistence type="inferred from homology"/>
<dbReference type="PANTHER" id="PTHR30618:SF6">
    <property type="entry name" value="NCS1 FAMILY NUCLEOBASE:CATION SYMPORTER-1"/>
    <property type="match status" value="1"/>
</dbReference>
<evidence type="ECO:0000256" key="6">
    <source>
        <dbReference type="SAM" id="Phobius"/>
    </source>
</evidence>
<keyword evidence="8" id="KW-1185">Reference proteome</keyword>
<evidence type="ECO:0000256" key="5">
    <source>
        <dbReference type="ARBA" id="ARBA00023136"/>
    </source>
</evidence>
<dbReference type="Proteomes" id="UP000247832">
    <property type="component" value="Unassembled WGS sequence"/>
</dbReference>
<feature type="transmembrane region" description="Helical" evidence="6">
    <location>
        <begin position="147"/>
        <end position="174"/>
    </location>
</feature>
<feature type="transmembrane region" description="Helical" evidence="6">
    <location>
        <begin position="407"/>
        <end position="432"/>
    </location>
</feature>